<proteinExistence type="predicted"/>
<evidence type="ECO:0000313" key="4">
    <source>
        <dbReference type="EMBL" id="KAF5370418.1"/>
    </source>
</evidence>
<dbReference type="Gene3D" id="3.40.50.720">
    <property type="entry name" value="NAD(P)-binding Rossmann-like Domain"/>
    <property type="match status" value="1"/>
</dbReference>
<dbReference type="OrthoDB" id="429813at2759"/>
<comment type="caution">
    <text evidence="4">The sequence shown here is derived from an EMBL/GenBank/DDBJ whole genome shotgun (WGS) entry which is preliminary data.</text>
</comment>
<protein>
    <recommendedName>
        <fullName evidence="3">Thioester reductase (TE) domain-containing protein</fullName>
    </recommendedName>
</protein>
<dbReference type="AlphaFoldDB" id="A0A8H5LUX4"/>
<dbReference type="SUPFAM" id="SSF51735">
    <property type="entry name" value="NAD(P)-binding Rossmann-fold domains"/>
    <property type="match status" value="1"/>
</dbReference>
<evidence type="ECO:0000256" key="1">
    <source>
        <dbReference type="ARBA" id="ARBA00022450"/>
    </source>
</evidence>
<name>A0A8H5LUX4_9AGAR</name>
<evidence type="ECO:0000256" key="2">
    <source>
        <dbReference type="ARBA" id="ARBA00022553"/>
    </source>
</evidence>
<evidence type="ECO:0000259" key="3">
    <source>
        <dbReference type="Pfam" id="PF07993"/>
    </source>
</evidence>
<keyword evidence="1" id="KW-0596">Phosphopantetheine</keyword>
<dbReference type="InterPro" id="IPR036291">
    <property type="entry name" value="NAD(P)-bd_dom_sf"/>
</dbReference>
<keyword evidence="5" id="KW-1185">Reference proteome</keyword>
<dbReference type="Proteomes" id="UP000518752">
    <property type="component" value="Unassembled WGS sequence"/>
</dbReference>
<dbReference type="EMBL" id="JAACJN010000122">
    <property type="protein sequence ID" value="KAF5370418.1"/>
    <property type="molecule type" value="Genomic_DNA"/>
</dbReference>
<dbReference type="InterPro" id="IPR051414">
    <property type="entry name" value="Adenylate-forming_Reductase"/>
</dbReference>
<dbReference type="Pfam" id="PF07993">
    <property type="entry name" value="NAD_binding_4"/>
    <property type="match status" value="1"/>
</dbReference>
<accession>A0A8H5LUX4</accession>
<dbReference type="PANTHER" id="PTHR43439:SF2">
    <property type="entry name" value="ENZYME, PUTATIVE (JCVI)-RELATED"/>
    <property type="match status" value="1"/>
</dbReference>
<dbReference type="PANTHER" id="PTHR43439">
    <property type="entry name" value="PHENYLACETATE-COENZYME A LIGASE"/>
    <property type="match status" value="1"/>
</dbReference>
<reference evidence="4 5" key="1">
    <citation type="journal article" date="2020" name="ISME J.">
        <title>Uncovering the hidden diversity of litter-decomposition mechanisms in mushroom-forming fungi.</title>
        <authorList>
            <person name="Floudas D."/>
            <person name="Bentzer J."/>
            <person name="Ahren D."/>
            <person name="Johansson T."/>
            <person name="Persson P."/>
            <person name="Tunlid A."/>
        </authorList>
    </citation>
    <scope>NUCLEOTIDE SEQUENCE [LARGE SCALE GENOMIC DNA]</scope>
    <source>
        <strain evidence="4 5">CBS 406.79</strain>
    </source>
</reference>
<dbReference type="InterPro" id="IPR013120">
    <property type="entry name" value="FAR_NAD-bd"/>
</dbReference>
<organism evidence="4 5">
    <name type="scientific">Collybiopsis confluens</name>
    <dbReference type="NCBI Taxonomy" id="2823264"/>
    <lineage>
        <taxon>Eukaryota</taxon>
        <taxon>Fungi</taxon>
        <taxon>Dikarya</taxon>
        <taxon>Basidiomycota</taxon>
        <taxon>Agaricomycotina</taxon>
        <taxon>Agaricomycetes</taxon>
        <taxon>Agaricomycetidae</taxon>
        <taxon>Agaricales</taxon>
        <taxon>Marasmiineae</taxon>
        <taxon>Omphalotaceae</taxon>
        <taxon>Collybiopsis</taxon>
    </lineage>
</organism>
<gene>
    <name evidence="4" type="ORF">D9757_013141</name>
</gene>
<feature type="domain" description="Thioester reductase (TE)" evidence="3">
    <location>
        <begin position="117"/>
        <end position="356"/>
    </location>
</feature>
<sequence length="498" mass="55853">MTPITNKASVVEITDYKYTTCSTSSGRTNLSSNFMGFFHSTFQVRCSTHGPTTAYSGTCRLDTGDCSLFKLEMRAIESMIEKYTAGLDNDIDSLMHPVQVLDRNTKHRSLSAETILLTGSTGNLGSQLLVDLLSRDNIQRVYAVNRPSSTQSMMQRHSDRFIDKGLDVSLLASAKLVFLEGDISLPDLGLSKIVLDEMRQDLTMIIHNAWTFGFRKTLPFFEDHVKGTRTLIDLARSSVQSEHLRFLFASTCSAMQSWDERKGPYPEKLISDAKHAVGSGYGESKYIAERILAKSGLRAASFRIGQISGLENNGAWPIHEWIPATVNAALRLGSLPIPNKEYQCRWIPMATTSKAILEIGFTEGALPFAVNLQHPQAISGKFLMRGLQKMIVQELRLPSDSLPLVPHEEWIASLEKSASVMKSHRYIQVIAKVHDRLPPDSPDMDLTQAMRLSETMRTLAPIENSDIEKWVLYWVKSGFLDRSMLHAWRNKDEDPSHL</sequence>
<keyword evidence="2" id="KW-0597">Phosphoprotein</keyword>
<evidence type="ECO:0000313" key="5">
    <source>
        <dbReference type="Proteomes" id="UP000518752"/>
    </source>
</evidence>